<proteinExistence type="predicted"/>
<comment type="caution">
    <text evidence="1">The sequence shown here is derived from an EMBL/GenBank/DDBJ whole genome shotgun (WGS) entry which is preliminary data.</text>
</comment>
<reference evidence="1 2" key="1">
    <citation type="journal article" date="2020" name="Nat. Food">
        <title>A phased Vanilla planifolia genome enables genetic improvement of flavour and production.</title>
        <authorList>
            <person name="Hasing T."/>
            <person name="Tang H."/>
            <person name="Brym M."/>
            <person name="Khazi F."/>
            <person name="Huang T."/>
            <person name="Chambers A.H."/>
        </authorList>
    </citation>
    <scope>NUCLEOTIDE SEQUENCE [LARGE SCALE GENOMIC DNA]</scope>
    <source>
        <tissue evidence="1">Leaf</tissue>
    </source>
</reference>
<accession>A0A835U853</accession>
<sequence length="66" mass="7731">MALHIAREFLRRMAQPYDKAGSGQKKTLLTQEDLEKSIIREETRCDLNYQLKNTSELVLHLFPIEV</sequence>
<evidence type="ECO:0000313" key="1">
    <source>
        <dbReference type="EMBL" id="KAG0451465.1"/>
    </source>
</evidence>
<dbReference type="Proteomes" id="UP000636800">
    <property type="component" value="Unassembled WGS sequence"/>
</dbReference>
<keyword evidence="2" id="KW-1185">Reference proteome</keyword>
<dbReference type="EMBL" id="JADCNL010000057">
    <property type="protein sequence ID" value="KAG0451465.1"/>
    <property type="molecule type" value="Genomic_DNA"/>
</dbReference>
<evidence type="ECO:0000313" key="2">
    <source>
        <dbReference type="Proteomes" id="UP000636800"/>
    </source>
</evidence>
<dbReference type="AlphaFoldDB" id="A0A835U853"/>
<protein>
    <submittedName>
        <fullName evidence="1">Uncharacterized protein</fullName>
    </submittedName>
</protein>
<gene>
    <name evidence="1" type="ORF">HPP92_026405</name>
</gene>
<name>A0A835U853_VANPL</name>
<organism evidence="1 2">
    <name type="scientific">Vanilla planifolia</name>
    <name type="common">Vanilla</name>
    <dbReference type="NCBI Taxonomy" id="51239"/>
    <lineage>
        <taxon>Eukaryota</taxon>
        <taxon>Viridiplantae</taxon>
        <taxon>Streptophyta</taxon>
        <taxon>Embryophyta</taxon>
        <taxon>Tracheophyta</taxon>
        <taxon>Spermatophyta</taxon>
        <taxon>Magnoliopsida</taxon>
        <taxon>Liliopsida</taxon>
        <taxon>Asparagales</taxon>
        <taxon>Orchidaceae</taxon>
        <taxon>Vanilloideae</taxon>
        <taxon>Vanilleae</taxon>
        <taxon>Vanilla</taxon>
    </lineage>
</organism>